<protein>
    <submittedName>
        <fullName evidence="3">Uncharacterized protein</fullName>
    </submittedName>
</protein>
<keyword evidence="2" id="KW-0472">Membrane</keyword>
<evidence type="ECO:0000313" key="3">
    <source>
        <dbReference type="EMBL" id="EFP91822.1"/>
    </source>
</evidence>
<sequence>MTNHANAKPDRNLDPGEARNIAVVKPSPPSNIRTRSSPDTYFVPCLLAGLFNVLAVVLGTLYLEETLPSKVLKPQKRSAEISHQDSLEDQERPDPAERARTLKELLTRDLVTLLISFGFMALENSAWMAIIPLFSYSPRQFSYVACVEDGGLGLTLDQIDKNNKKLKKEIPDE</sequence>
<evidence type="ECO:0000313" key="4">
    <source>
        <dbReference type="Proteomes" id="UP000008783"/>
    </source>
</evidence>
<dbReference type="HOGENOM" id="CLU_1548375_0_0_1"/>
<accession>E3L5J7</accession>
<dbReference type="InParanoid" id="E3L5J7"/>
<dbReference type="AlphaFoldDB" id="E3L5J7"/>
<dbReference type="OrthoDB" id="419616at2759"/>
<proteinExistence type="predicted"/>
<keyword evidence="2" id="KW-1133">Transmembrane helix</keyword>
<dbReference type="RefSeq" id="XP_003336241.1">
    <property type="nucleotide sequence ID" value="XM_003336193.1"/>
</dbReference>
<dbReference type="EMBL" id="DS178352">
    <property type="protein sequence ID" value="EFP91822.1"/>
    <property type="molecule type" value="Genomic_DNA"/>
</dbReference>
<dbReference type="KEGG" id="pgr:PGTG_17822"/>
<name>E3L5J7_PUCGT</name>
<feature type="transmembrane region" description="Helical" evidence="2">
    <location>
        <begin position="41"/>
        <end position="63"/>
    </location>
</feature>
<feature type="compositionally biased region" description="Basic and acidic residues" evidence="1">
    <location>
        <begin position="7"/>
        <end position="17"/>
    </location>
</feature>
<feature type="region of interest" description="Disordered" evidence="1">
    <location>
        <begin position="73"/>
        <end position="95"/>
    </location>
</feature>
<dbReference type="Proteomes" id="UP000008783">
    <property type="component" value="Unassembled WGS sequence"/>
</dbReference>
<organism evidence="3 4">
    <name type="scientific">Puccinia graminis f. sp. tritici (strain CRL 75-36-700-3 / race SCCL)</name>
    <name type="common">Black stem rust fungus</name>
    <dbReference type="NCBI Taxonomy" id="418459"/>
    <lineage>
        <taxon>Eukaryota</taxon>
        <taxon>Fungi</taxon>
        <taxon>Dikarya</taxon>
        <taxon>Basidiomycota</taxon>
        <taxon>Pucciniomycotina</taxon>
        <taxon>Pucciniomycetes</taxon>
        <taxon>Pucciniales</taxon>
        <taxon>Pucciniaceae</taxon>
        <taxon>Puccinia</taxon>
    </lineage>
</organism>
<evidence type="ECO:0000256" key="1">
    <source>
        <dbReference type="SAM" id="MobiDB-lite"/>
    </source>
</evidence>
<keyword evidence="4" id="KW-1185">Reference proteome</keyword>
<keyword evidence="2" id="KW-0812">Transmembrane</keyword>
<reference evidence="4" key="2">
    <citation type="journal article" date="2011" name="Proc. Natl. Acad. Sci. U.S.A.">
        <title>Obligate biotrophy features unraveled by the genomic analysis of rust fungi.</title>
        <authorList>
            <person name="Duplessis S."/>
            <person name="Cuomo C.A."/>
            <person name="Lin Y.-C."/>
            <person name="Aerts A."/>
            <person name="Tisserant E."/>
            <person name="Veneault-Fourrey C."/>
            <person name="Joly D.L."/>
            <person name="Hacquard S."/>
            <person name="Amselem J."/>
            <person name="Cantarel B.L."/>
            <person name="Chiu R."/>
            <person name="Coutinho P.M."/>
            <person name="Feau N."/>
            <person name="Field M."/>
            <person name="Frey P."/>
            <person name="Gelhaye E."/>
            <person name="Goldberg J."/>
            <person name="Grabherr M.G."/>
            <person name="Kodira C.D."/>
            <person name="Kohler A."/>
            <person name="Kuees U."/>
            <person name="Lindquist E.A."/>
            <person name="Lucas S.M."/>
            <person name="Mago R."/>
            <person name="Mauceli E."/>
            <person name="Morin E."/>
            <person name="Murat C."/>
            <person name="Pangilinan J.L."/>
            <person name="Park R."/>
            <person name="Pearson M."/>
            <person name="Quesneville H."/>
            <person name="Rouhier N."/>
            <person name="Sakthikumar S."/>
            <person name="Salamov A.A."/>
            <person name="Schmutz J."/>
            <person name="Selles B."/>
            <person name="Shapiro H."/>
            <person name="Tanguay P."/>
            <person name="Tuskan G.A."/>
            <person name="Henrissat B."/>
            <person name="Van de Peer Y."/>
            <person name="Rouze P."/>
            <person name="Ellis J.G."/>
            <person name="Dodds P.N."/>
            <person name="Schein J.E."/>
            <person name="Zhong S."/>
            <person name="Hamelin R.C."/>
            <person name="Grigoriev I.V."/>
            <person name="Szabo L.J."/>
            <person name="Martin F."/>
        </authorList>
    </citation>
    <scope>NUCLEOTIDE SEQUENCE [LARGE SCALE GENOMIC DNA]</scope>
    <source>
        <strain evidence="4">CRL 75-36-700-3 / race SCCL</strain>
    </source>
</reference>
<reference key="1">
    <citation type="submission" date="2007-01" db="EMBL/GenBank/DDBJ databases">
        <title>The Genome Sequence of Puccinia graminis f. sp. tritici Strain CRL 75-36-700-3.</title>
        <authorList>
            <consortium name="The Broad Institute Genome Sequencing Platform"/>
            <person name="Birren B."/>
            <person name="Lander E."/>
            <person name="Galagan J."/>
            <person name="Nusbaum C."/>
            <person name="Devon K."/>
            <person name="Cuomo C."/>
            <person name="Jaffe D."/>
            <person name="Butler J."/>
            <person name="Alvarez P."/>
            <person name="Gnerre S."/>
            <person name="Grabherr M."/>
            <person name="Mauceli E."/>
            <person name="Brockman W."/>
            <person name="Young S."/>
            <person name="LaButti K."/>
            <person name="Sykes S."/>
            <person name="DeCaprio D."/>
            <person name="Crawford M."/>
            <person name="Koehrsen M."/>
            <person name="Engels R."/>
            <person name="Montgomery P."/>
            <person name="Pearson M."/>
            <person name="Howarth C."/>
            <person name="Larson L."/>
            <person name="White J."/>
            <person name="Zeng Q."/>
            <person name="Kodira C."/>
            <person name="Yandava C."/>
            <person name="Alvarado L."/>
            <person name="O'Leary S."/>
            <person name="Szabo L."/>
            <person name="Dean R."/>
            <person name="Schein J."/>
        </authorList>
    </citation>
    <scope>NUCLEOTIDE SEQUENCE</scope>
    <source>
        <strain>CRL 75-36-700-3</strain>
    </source>
</reference>
<evidence type="ECO:0000256" key="2">
    <source>
        <dbReference type="SAM" id="Phobius"/>
    </source>
</evidence>
<gene>
    <name evidence="3" type="ORF">PGTG_17822</name>
</gene>
<dbReference type="GeneID" id="10531767"/>
<dbReference type="eggNOG" id="KOG2615">
    <property type="taxonomic scope" value="Eukaryota"/>
</dbReference>
<feature type="compositionally biased region" description="Basic and acidic residues" evidence="1">
    <location>
        <begin position="77"/>
        <end position="95"/>
    </location>
</feature>
<dbReference type="VEuPathDB" id="FungiDB:PGTG_17822"/>
<feature type="region of interest" description="Disordered" evidence="1">
    <location>
        <begin position="1"/>
        <end position="35"/>
    </location>
</feature>
<feature type="transmembrane region" description="Helical" evidence="2">
    <location>
        <begin position="110"/>
        <end position="134"/>
    </location>
</feature>